<evidence type="ECO:0000313" key="14">
    <source>
        <dbReference type="EMBL" id="KAF7338939.1"/>
    </source>
</evidence>
<keyword evidence="7 13" id="KW-0479">Metal-binding</keyword>
<dbReference type="GO" id="GO:0016705">
    <property type="term" value="F:oxidoreductase activity, acting on paired donors, with incorporation or reduction of molecular oxygen"/>
    <property type="evidence" value="ECO:0007669"/>
    <property type="project" value="InterPro"/>
</dbReference>
<name>A0A8H6XDX3_9AGAR</name>
<dbReference type="Gene3D" id="1.10.630.10">
    <property type="entry name" value="Cytochrome P450"/>
    <property type="match status" value="1"/>
</dbReference>
<dbReference type="Proteomes" id="UP000620124">
    <property type="component" value="Unassembled WGS sequence"/>
</dbReference>
<dbReference type="GO" id="GO:0020037">
    <property type="term" value="F:heme binding"/>
    <property type="evidence" value="ECO:0007669"/>
    <property type="project" value="InterPro"/>
</dbReference>
<accession>A0A8H6XDX3</accession>
<keyword evidence="11" id="KW-0503">Monooxygenase</keyword>
<keyword evidence="9" id="KW-0560">Oxidoreductase</keyword>
<dbReference type="InterPro" id="IPR002401">
    <property type="entry name" value="Cyt_P450_E_grp-I"/>
</dbReference>
<dbReference type="GO" id="GO:0004497">
    <property type="term" value="F:monooxygenase activity"/>
    <property type="evidence" value="ECO:0007669"/>
    <property type="project" value="UniProtKB-KW"/>
</dbReference>
<feature type="binding site" description="axial binding residue" evidence="13">
    <location>
        <position position="472"/>
    </location>
    <ligand>
        <name>heme</name>
        <dbReference type="ChEBI" id="CHEBI:30413"/>
    </ligand>
    <ligandPart>
        <name>Fe</name>
        <dbReference type="ChEBI" id="CHEBI:18248"/>
    </ligandPart>
</feature>
<evidence type="ECO:0000256" key="8">
    <source>
        <dbReference type="ARBA" id="ARBA00022989"/>
    </source>
</evidence>
<evidence type="ECO:0000313" key="15">
    <source>
        <dbReference type="Proteomes" id="UP000620124"/>
    </source>
</evidence>
<dbReference type="InterPro" id="IPR050121">
    <property type="entry name" value="Cytochrome_P450_monoxygenase"/>
</dbReference>
<evidence type="ECO:0000256" key="4">
    <source>
        <dbReference type="ARBA" id="ARBA00010617"/>
    </source>
</evidence>
<evidence type="ECO:0000256" key="6">
    <source>
        <dbReference type="ARBA" id="ARBA00022692"/>
    </source>
</evidence>
<dbReference type="SUPFAM" id="SSF48264">
    <property type="entry name" value="Cytochrome P450"/>
    <property type="match status" value="1"/>
</dbReference>
<evidence type="ECO:0000256" key="7">
    <source>
        <dbReference type="ARBA" id="ARBA00022723"/>
    </source>
</evidence>
<dbReference type="InterPro" id="IPR036396">
    <property type="entry name" value="Cyt_P450_sf"/>
</dbReference>
<evidence type="ECO:0000256" key="11">
    <source>
        <dbReference type="ARBA" id="ARBA00023033"/>
    </source>
</evidence>
<sequence>MISQILFPVAGSVLCYGVYQLGHFLYGHLTHPLRNVDGPPSPSFFLGNFKDMATDAYLTKRWHDEFGPIFQFKGLFNTRQLHISDVKALNHVIGRSVYQRPPATNEGRKAVVGNSVLVVGVEEHRRQRRILDRAFGIAQIRAVTEIFVDKAVQLRDIWAAELAKNNGAPARLDVFDWLRRMTLDVIGQAGFGYKFHALETGGMGNALNDAFHELIHGPDAQRNILFMIAQAMMPILKLVPFPGRKALADAHSTMFSVAAQIVSESKEAILAAEGEKALDSKRDLLSVLLKANLSTSVPENQRLTETEVVSQIPTFFAAGHETTSAATSWALHEFSLHPNIQEKLRSELFTVSTDNPTMEQLNSLPYLENVVREILRVHAPVPSLERIATQDDVLPLSKPYIDKAGRSYDTLLIPKGLIIHIPIWTVQTDKGIWGEDAGEFRPERWENVPEAVAAIPGVWANLLTFYAGPTNCKRIGFRFSLTEMKALLFTLVRAFEFEPGVPEGGIGPTSAFLQVPVILSEPEKGGNLPLILKPYNAEKF</sequence>
<reference evidence="14" key="1">
    <citation type="submission" date="2020-05" db="EMBL/GenBank/DDBJ databases">
        <title>Mycena genomes resolve the evolution of fungal bioluminescence.</title>
        <authorList>
            <person name="Tsai I.J."/>
        </authorList>
    </citation>
    <scope>NUCLEOTIDE SEQUENCE</scope>
    <source>
        <strain evidence="14">CCC161011</strain>
    </source>
</reference>
<keyword evidence="15" id="KW-1185">Reference proteome</keyword>
<dbReference type="GO" id="GO:0005506">
    <property type="term" value="F:iron ion binding"/>
    <property type="evidence" value="ECO:0007669"/>
    <property type="project" value="InterPro"/>
</dbReference>
<dbReference type="PANTHER" id="PTHR24305">
    <property type="entry name" value="CYTOCHROME P450"/>
    <property type="match status" value="1"/>
</dbReference>
<proteinExistence type="inferred from homology"/>
<comment type="subcellular location">
    <subcellularLocation>
        <location evidence="2">Membrane</location>
    </subcellularLocation>
</comment>
<dbReference type="AlphaFoldDB" id="A0A8H6XDX3"/>
<dbReference type="GO" id="GO:0016020">
    <property type="term" value="C:membrane"/>
    <property type="evidence" value="ECO:0007669"/>
    <property type="project" value="UniProtKB-SubCell"/>
</dbReference>
<evidence type="ECO:0000256" key="5">
    <source>
        <dbReference type="ARBA" id="ARBA00022617"/>
    </source>
</evidence>
<comment type="pathway">
    <text evidence="3">Secondary metabolite biosynthesis; terpenoid biosynthesis.</text>
</comment>
<keyword evidence="12" id="KW-0472">Membrane</keyword>
<evidence type="ECO:0000256" key="13">
    <source>
        <dbReference type="PIRSR" id="PIRSR602401-1"/>
    </source>
</evidence>
<gene>
    <name evidence="14" type="ORF">MVEN_01970000</name>
</gene>
<dbReference type="InterPro" id="IPR001128">
    <property type="entry name" value="Cyt_P450"/>
</dbReference>
<comment type="cofactor">
    <cofactor evidence="1 13">
        <name>heme</name>
        <dbReference type="ChEBI" id="CHEBI:30413"/>
    </cofactor>
</comment>
<organism evidence="14 15">
    <name type="scientific">Mycena venus</name>
    <dbReference type="NCBI Taxonomy" id="2733690"/>
    <lineage>
        <taxon>Eukaryota</taxon>
        <taxon>Fungi</taxon>
        <taxon>Dikarya</taxon>
        <taxon>Basidiomycota</taxon>
        <taxon>Agaricomycotina</taxon>
        <taxon>Agaricomycetes</taxon>
        <taxon>Agaricomycetidae</taxon>
        <taxon>Agaricales</taxon>
        <taxon>Marasmiineae</taxon>
        <taxon>Mycenaceae</taxon>
        <taxon>Mycena</taxon>
    </lineage>
</organism>
<evidence type="ECO:0000256" key="3">
    <source>
        <dbReference type="ARBA" id="ARBA00004721"/>
    </source>
</evidence>
<comment type="similarity">
    <text evidence="4">Belongs to the cytochrome P450 family.</text>
</comment>
<evidence type="ECO:0000256" key="12">
    <source>
        <dbReference type="ARBA" id="ARBA00023136"/>
    </source>
</evidence>
<comment type="caution">
    <text evidence="14">The sequence shown here is derived from an EMBL/GenBank/DDBJ whole genome shotgun (WGS) entry which is preliminary data.</text>
</comment>
<keyword evidence="10 13" id="KW-0408">Iron</keyword>
<evidence type="ECO:0000256" key="2">
    <source>
        <dbReference type="ARBA" id="ARBA00004370"/>
    </source>
</evidence>
<dbReference type="OrthoDB" id="1470350at2759"/>
<evidence type="ECO:0000256" key="1">
    <source>
        <dbReference type="ARBA" id="ARBA00001971"/>
    </source>
</evidence>
<keyword evidence="8" id="KW-1133">Transmembrane helix</keyword>
<evidence type="ECO:0000256" key="9">
    <source>
        <dbReference type="ARBA" id="ARBA00023002"/>
    </source>
</evidence>
<dbReference type="Pfam" id="PF00067">
    <property type="entry name" value="p450"/>
    <property type="match status" value="1"/>
</dbReference>
<keyword evidence="6" id="KW-0812">Transmembrane</keyword>
<keyword evidence="5 13" id="KW-0349">Heme</keyword>
<evidence type="ECO:0000256" key="10">
    <source>
        <dbReference type="ARBA" id="ARBA00023004"/>
    </source>
</evidence>
<dbReference type="PANTHER" id="PTHR24305:SF166">
    <property type="entry name" value="CYTOCHROME P450 12A4, MITOCHONDRIAL-RELATED"/>
    <property type="match status" value="1"/>
</dbReference>
<protein>
    <submittedName>
        <fullName evidence="14">Cytochrome P450</fullName>
    </submittedName>
</protein>
<dbReference type="EMBL" id="JACAZI010000020">
    <property type="protein sequence ID" value="KAF7338939.1"/>
    <property type="molecule type" value="Genomic_DNA"/>
</dbReference>
<dbReference type="PRINTS" id="PR00463">
    <property type="entry name" value="EP450I"/>
</dbReference>